<dbReference type="RefSeq" id="WP_066541865.1">
    <property type="nucleotide sequence ID" value="NZ_DALZQJ010000006.1"/>
</dbReference>
<evidence type="ECO:0000256" key="4">
    <source>
        <dbReference type="ARBA" id="ARBA00022989"/>
    </source>
</evidence>
<feature type="transmembrane region" description="Helical" evidence="7">
    <location>
        <begin position="104"/>
        <end position="124"/>
    </location>
</feature>
<evidence type="ECO:0000256" key="3">
    <source>
        <dbReference type="ARBA" id="ARBA00022692"/>
    </source>
</evidence>
<keyword evidence="4 7" id="KW-1133">Transmembrane helix</keyword>
<feature type="region of interest" description="Disordered" evidence="6">
    <location>
        <begin position="1"/>
        <end position="20"/>
    </location>
</feature>
<proteinExistence type="predicted"/>
<dbReference type="Proteomes" id="UP000220246">
    <property type="component" value="Unassembled WGS sequence"/>
</dbReference>
<protein>
    <submittedName>
        <fullName evidence="8">ATP synthase subunit I</fullName>
    </submittedName>
</protein>
<feature type="transmembrane region" description="Helical" evidence="7">
    <location>
        <begin position="130"/>
        <end position="150"/>
    </location>
</feature>
<evidence type="ECO:0000256" key="5">
    <source>
        <dbReference type="ARBA" id="ARBA00023136"/>
    </source>
</evidence>
<keyword evidence="3 7" id="KW-0812">Transmembrane</keyword>
<feature type="transmembrane region" description="Helical" evidence="7">
    <location>
        <begin position="65"/>
        <end position="84"/>
    </location>
</feature>
<evidence type="ECO:0000256" key="1">
    <source>
        <dbReference type="ARBA" id="ARBA00004651"/>
    </source>
</evidence>
<keyword evidence="9" id="KW-1185">Reference proteome</keyword>
<comment type="subcellular location">
    <subcellularLocation>
        <location evidence="1">Cell membrane</location>
        <topology evidence="1">Multi-pass membrane protein</topology>
    </subcellularLocation>
</comment>
<feature type="transmembrane region" description="Helical" evidence="7">
    <location>
        <begin position="38"/>
        <end position="59"/>
    </location>
</feature>
<dbReference type="STRING" id="1219032.GCA_001515545_04078"/>
<reference evidence="9" key="1">
    <citation type="submission" date="2017-09" db="EMBL/GenBank/DDBJ databases">
        <title>FDA dAtabase for Regulatory Grade micrObial Sequences (FDA-ARGOS): Supporting development and validation of Infectious Disease Dx tests.</title>
        <authorList>
            <person name="Minogue T."/>
            <person name="Wolcott M."/>
            <person name="Wasieloski L."/>
            <person name="Aguilar W."/>
            <person name="Moore D."/>
            <person name="Tallon L."/>
            <person name="Sadzewicz L."/>
            <person name="Ott S."/>
            <person name="Zhao X."/>
            <person name="Nagaraj S."/>
            <person name="Vavikolanu K."/>
            <person name="Aluvathingal J."/>
            <person name="Nadendla S."/>
            <person name="Sichtig H."/>
        </authorList>
    </citation>
    <scope>NUCLEOTIDE SEQUENCE [LARGE SCALE GENOMIC DNA]</scope>
    <source>
        <strain evidence="9">FDAARGOS_394</strain>
    </source>
</reference>
<keyword evidence="5 7" id="KW-0472">Membrane</keyword>
<dbReference type="EMBL" id="PDEA01000001">
    <property type="protein sequence ID" value="PEH87950.1"/>
    <property type="molecule type" value="Genomic_DNA"/>
</dbReference>
<comment type="caution">
    <text evidence="8">The sequence shown here is derived from an EMBL/GenBank/DDBJ whole genome shotgun (WGS) entry which is preliminary data.</text>
</comment>
<accession>A0A2A7URQ5</accession>
<dbReference type="GeneID" id="80799816"/>
<dbReference type="GO" id="GO:0005886">
    <property type="term" value="C:plasma membrane"/>
    <property type="evidence" value="ECO:0007669"/>
    <property type="project" value="UniProtKB-SubCell"/>
</dbReference>
<evidence type="ECO:0000256" key="2">
    <source>
        <dbReference type="ARBA" id="ARBA00022475"/>
    </source>
</evidence>
<dbReference type="Pfam" id="PF03899">
    <property type="entry name" value="ATP-synt_I"/>
    <property type="match status" value="1"/>
</dbReference>
<dbReference type="InterPro" id="IPR005598">
    <property type="entry name" value="ATP_synth_I"/>
</dbReference>
<dbReference type="OrthoDB" id="9154947at2"/>
<evidence type="ECO:0000313" key="9">
    <source>
        <dbReference type="Proteomes" id="UP000220246"/>
    </source>
</evidence>
<name>A0A2A7URQ5_COMTR</name>
<sequence>MKKNAPWQDELEAEEEDFKPLSPEEAQAWRRRNPSLSVWRIVLGQVAVGVLVAVLAWWISGQARVGWSAAYGALCVVVPAVVFARGVTRGGPAAGAGSAMTRLFGWELVKLVLCVAMMAAAPSLVKDLSWLALLAGMVVVMKTYWIALLVRSGVRKTEV</sequence>
<evidence type="ECO:0000313" key="8">
    <source>
        <dbReference type="EMBL" id="PEH87950.1"/>
    </source>
</evidence>
<dbReference type="AlphaFoldDB" id="A0A2A7URQ5"/>
<evidence type="ECO:0000256" key="7">
    <source>
        <dbReference type="SAM" id="Phobius"/>
    </source>
</evidence>
<keyword evidence="2" id="KW-1003">Cell membrane</keyword>
<evidence type="ECO:0000256" key="6">
    <source>
        <dbReference type="SAM" id="MobiDB-lite"/>
    </source>
</evidence>
<gene>
    <name evidence="8" type="ORF">CRM82_04335</name>
</gene>
<organism evidence="8 9">
    <name type="scientific">Comamonas terrigena</name>
    <dbReference type="NCBI Taxonomy" id="32013"/>
    <lineage>
        <taxon>Bacteria</taxon>
        <taxon>Pseudomonadati</taxon>
        <taxon>Pseudomonadota</taxon>
        <taxon>Betaproteobacteria</taxon>
        <taxon>Burkholderiales</taxon>
        <taxon>Comamonadaceae</taxon>
        <taxon>Comamonas</taxon>
    </lineage>
</organism>